<evidence type="ECO:0000313" key="3">
    <source>
        <dbReference type="Proteomes" id="UP001333110"/>
    </source>
</evidence>
<dbReference type="Proteomes" id="UP001333110">
    <property type="component" value="Unassembled WGS sequence"/>
</dbReference>
<dbReference type="EMBL" id="JAUNZN010000003">
    <property type="protein sequence ID" value="KAK4824628.1"/>
    <property type="molecule type" value="Genomic_DNA"/>
</dbReference>
<reference evidence="2 3" key="1">
    <citation type="journal article" date="2023" name="J. Hered.">
        <title>Chromosome-level genome of the wood stork (Mycteria americana) provides insight into avian chromosome evolution.</title>
        <authorList>
            <person name="Flamio R. Jr."/>
            <person name="Ramstad K.M."/>
        </authorList>
    </citation>
    <scope>NUCLEOTIDE SEQUENCE [LARGE SCALE GENOMIC DNA]</scope>
    <source>
        <strain evidence="2">JAX WOST 10</strain>
    </source>
</reference>
<name>A0AAN7SD23_MYCAM</name>
<comment type="caution">
    <text evidence="2">The sequence shown here is derived from an EMBL/GenBank/DDBJ whole genome shotgun (WGS) entry which is preliminary data.</text>
</comment>
<gene>
    <name evidence="2" type="ORF">QYF61_016934</name>
</gene>
<organism evidence="2 3">
    <name type="scientific">Mycteria americana</name>
    <name type="common">Wood stork</name>
    <dbReference type="NCBI Taxonomy" id="33587"/>
    <lineage>
        <taxon>Eukaryota</taxon>
        <taxon>Metazoa</taxon>
        <taxon>Chordata</taxon>
        <taxon>Craniata</taxon>
        <taxon>Vertebrata</taxon>
        <taxon>Euteleostomi</taxon>
        <taxon>Archelosauria</taxon>
        <taxon>Archosauria</taxon>
        <taxon>Dinosauria</taxon>
        <taxon>Saurischia</taxon>
        <taxon>Theropoda</taxon>
        <taxon>Coelurosauria</taxon>
        <taxon>Aves</taxon>
        <taxon>Neognathae</taxon>
        <taxon>Neoaves</taxon>
        <taxon>Aequornithes</taxon>
        <taxon>Ciconiiformes</taxon>
        <taxon>Ciconiidae</taxon>
        <taxon>Mycteria</taxon>
    </lineage>
</organism>
<dbReference type="AlphaFoldDB" id="A0AAN7SD23"/>
<keyword evidence="3" id="KW-1185">Reference proteome</keyword>
<proteinExistence type="predicted"/>
<sequence>MGEQGQYEIQQEQMQSCTPGVANMSQQRALEAKNANVILGCIRRSVASRSGEGILPLYAVLLRELGLFSLEKAQGDLINIYKYLERGCKEDGARLFSVVPSDRTRGNGHKLKHRKVTDHWHRLPKRGCGVSSSGDTQKQSGHGPGQPALVLPLQHIDKLEQLQWRLPRWSGLEHMPCEERLRELSLFSVQKRWLQRDLTAAPSAYRAGIKEMELGFSQWCMVGGRRTTSRVETREVHTEYEEKPFPHKDSPAVEQIGQRGCAVSILGYFQELPEQPGLTHSCPSFEDKVRLEASWGPFQPEQDCDSQLTMHSDFFMPFLLVKAINVRFSQVVTIACSCSLMRVDEMGRLAITFFLFYHIIPIYKICLFESSLGVISIKILVNMKHRKCHLNIRKYFFTMQVTEHWHRLPREAGESSSLDIFKSQLDMLLGNRL</sequence>
<feature type="compositionally biased region" description="Polar residues" evidence="1">
    <location>
        <begin position="130"/>
        <end position="140"/>
    </location>
</feature>
<protein>
    <submittedName>
        <fullName evidence="2">Uncharacterized protein</fullName>
    </submittedName>
</protein>
<feature type="region of interest" description="Disordered" evidence="1">
    <location>
        <begin position="125"/>
        <end position="147"/>
    </location>
</feature>
<evidence type="ECO:0000313" key="2">
    <source>
        <dbReference type="EMBL" id="KAK4824628.1"/>
    </source>
</evidence>
<evidence type="ECO:0000256" key="1">
    <source>
        <dbReference type="SAM" id="MobiDB-lite"/>
    </source>
</evidence>
<accession>A0AAN7SD23</accession>